<protein>
    <submittedName>
        <fullName evidence="2">Uncharacterized protein</fullName>
    </submittedName>
</protein>
<dbReference type="EMBL" id="CABPRJ010000496">
    <property type="protein sequence ID" value="VVC29615.1"/>
    <property type="molecule type" value="Genomic_DNA"/>
</dbReference>
<accession>A0A5E4MFE7</accession>
<gene>
    <name evidence="2" type="ORF">CINCED_3A009117</name>
</gene>
<organism evidence="2 3">
    <name type="scientific">Cinara cedri</name>
    <dbReference type="NCBI Taxonomy" id="506608"/>
    <lineage>
        <taxon>Eukaryota</taxon>
        <taxon>Metazoa</taxon>
        <taxon>Ecdysozoa</taxon>
        <taxon>Arthropoda</taxon>
        <taxon>Hexapoda</taxon>
        <taxon>Insecta</taxon>
        <taxon>Pterygota</taxon>
        <taxon>Neoptera</taxon>
        <taxon>Paraneoptera</taxon>
        <taxon>Hemiptera</taxon>
        <taxon>Sternorrhyncha</taxon>
        <taxon>Aphidomorpha</taxon>
        <taxon>Aphidoidea</taxon>
        <taxon>Aphididae</taxon>
        <taxon>Lachninae</taxon>
        <taxon>Cinara</taxon>
    </lineage>
</organism>
<feature type="signal peptide" evidence="1">
    <location>
        <begin position="1"/>
        <end position="18"/>
    </location>
</feature>
<dbReference type="Proteomes" id="UP000325440">
    <property type="component" value="Unassembled WGS sequence"/>
</dbReference>
<evidence type="ECO:0000313" key="3">
    <source>
        <dbReference type="Proteomes" id="UP000325440"/>
    </source>
</evidence>
<evidence type="ECO:0000313" key="2">
    <source>
        <dbReference type="EMBL" id="VVC29615.1"/>
    </source>
</evidence>
<keyword evidence="3" id="KW-1185">Reference proteome</keyword>
<proteinExistence type="predicted"/>
<dbReference type="OrthoDB" id="6610185at2759"/>
<keyword evidence="1" id="KW-0732">Signal</keyword>
<dbReference type="AlphaFoldDB" id="A0A5E4MFE7"/>
<reference evidence="2 3" key="1">
    <citation type="submission" date="2019-08" db="EMBL/GenBank/DDBJ databases">
        <authorList>
            <person name="Alioto T."/>
            <person name="Alioto T."/>
            <person name="Gomez Garrido J."/>
        </authorList>
    </citation>
    <scope>NUCLEOTIDE SEQUENCE [LARGE SCALE GENOMIC DNA]</scope>
</reference>
<feature type="chain" id="PRO_5023100876" evidence="1">
    <location>
        <begin position="19"/>
        <end position="124"/>
    </location>
</feature>
<sequence>MASFKNLIFFALVVCTFAATQETETVREKKHAYIATAPAPVLAYSVPGAYPYHYAPVPYVAAAAKAYAPYPAKAYAPYPAIAAYAAYPTKTYAAPGVYADDDGSYWPGKYQNTAAYAYPAAYHY</sequence>
<evidence type="ECO:0000256" key="1">
    <source>
        <dbReference type="SAM" id="SignalP"/>
    </source>
</evidence>
<name>A0A5E4MFE7_9HEMI</name>